<dbReference type="Gene3D" id="1.10.357.10">
    <property type="entry name" value="Tetracycline Repressor, domain 2"/>
    <property type="match status" value="1"/>
</dbReference>
<evidence type="ECO:0000313" key="3">
    <source>
        <dbReference type="EMBL" id="ANZ67193.1"/>
    </source>
</evidence>
<dbReference type="Proteomes" id="UP000093267">
    <property type="component" value="Chromosome"/>
</dbReference>
<evidence type="ECO:0000313" key="4">
    <source>
        <dbReference type="Proteomes" id="UP000093267"/>
    </source>
</evidence>
<dbReference type="InterPro" id="IPR001647">
    <property type="entry name" value="HTH_TetR"/>
</dbReference>
<reference evidence="3 4" key="1">
    <citation type="submission" date="2016-03" db="EMBL/GenBank/DDBJ databases">
        <title>Pediococcus and Lactobacillus from brewery environment - whole genome sequencing and assembly.</title>
        <authorList>
            <person name="Behr J."/>
            <person name="Geissler A.J."/>
            <person name="Vogel R.F."/>
        </authorList>
    </citation>
    <scope>NUCLEOTIDE SEQUENCE [LARGE SCALE GENOMIC DNA]</scope>
    <source>
        <strain evidence="3 4">TMW 1.1995</strain>
    </source>
</reference>
<keyword evidence="4" id="KW-1185">Reference proteome</keyword>
<dbReference type="PANTHER" id="PTHR43479">
    <property type="entry name" value="ACREF/ENVCD OPERON REPRESSOR-RELATED"/>
    <property type="match status" value="1"/>
</dbReference>
<dbReference type="GO" id="GO:0003677">
    <property type="term" value="F:DNA binding"/>
    <property type="evidence" value="ECO:0007669"/>
    <property type="project" value="UniProtKB-KW"/>
</dbReference>
<protein>
    <submittedName>
        <fullName evidence="3">Transcriptional regulator</fullName>
    </submittedName>
</protein>
<dbReference type="AlphaFoldDB" id="A0A1B2IYS3"/>
<dbReference type="KEGG" id="lpd:AYR62_09775"/>
<gene>
    <name evidence="3" type="ORF">AYR63_08600</name>
</gene>
<dbReference type="OrthoDB" id="9810250at2"/>
<proteinExistence type="predicted"/>
<organism evidence="3 4">
    <name type="scientific">Secundilactobacillus paracollinoides</name>
    <dbReference type="NCBI Taxonomy" id="240427"/>
    <lineage>
        <taxon>Bacteria</taxon>
        <taxon>Bacillati</taxon>
        <taxon>Bacillota</taxon>
        <taxon>Bacilli</taxon>
        <taxon>Lactobacillales</taxon>
        <taxon>Lactobacillaceae</taxon>
        <taxon>Secundilactobacillus</taxon>
    </lineage>
</organism>
<dbReference type="RefSeq" id="WP_054711651.1">
    <property type="nucleotide sequence ID" value="NZ_CP014912.1"/>
</dbReference>
<evidence type="ECO:0000256" key="1">
    <source>
        <dbReference type="ARBA" id="ARBA00023125"/>
    </source>
</evidence>
<feature type="domain" description="HTH tetR-type" evidence="2">
    <location>
        <begin position="23"/>
        <end position="63"/>
    </location>
</feature>
<sequence length="208" mass="24343">MKYDLHRKPTRGAKRTLDAFFHTTLALLAVKPFEAINVNEICNKSDFPRATFYNYFDDKYDLMNFCWYMLAKDVGIQNADEYKSNEVLTLYFDRLYDIFENNSRLLNSILKHNDADGTLLDSFTNFLRRTVQKVFTQLFGDKQYRVPVELMVDHCASTVMMLLEWIFLKEQPTTKEQAHQYLAILISDPNMVVCPGEVSPHQDQIADK</sequence>
<dbReference type="STRING" id="240427.AYR62_09775"/>
<name>A0A1B2IYS3_9LACO</name>
<dbReference type="SUPFAM" id="SSF46689">
    <property type="entry name" value="Homeodomain-like"/>
    <property type="match status" value="1"/>
</dbReference>
<dbReference type="Pfam" id="PF00440">
    <property type="entry name" value="TetR_N"/>
    <property type="match status" value="1"/>
</dbReference>
<evidence type="ECO:0000259" key="2">
    <source>
        <dbReference type="Pfam" id="PF00440"/>
    </source>
</evidence>
<keyword evidence="1" id="KW-0238">DNA-binding</keyword>
<dbReference type="PANTHER" id="PTHR43479:SF16">
    <property type="entry name" value="HTH TETR-TYPE DOMAIN-CONTAINING PROTEIN"/>
    <property type="match status" value="1"/>
</dbReference>
<dbReference type="InterPro" id="IPR050624">
    <property type="entry name" value="HTH-type_Tx_Regulator"/>
</dbReference>
<accession>A0A1B2IYS3</accession>
<dbReference type="EMBL" id="CP014924">
    <property type="protein sequence ID" value="ANZ67193.1"/>
    <property type="molecule type" value="Genomic_DNA"/>
</dbReference>
<dbReference type="InterPro" id="IPR009057">
    <property type="entry name" value="Homeodomain-like_sf"/>
</dbReference>